<evidence type="ECO:0000313" key="4">
    <source>
        <dbReference type="EMBL" id="EGT47235.1"/>
    </source>
</evidence>
<sequence>MLRGKTLILFLFFIFLSHSQPIPTVSTDTANAYLRSFLPWWPNNTEFSLKTATIPPVSTKSTDAIQTLLGSEERIDNNTTLPDEGEEVDPATLRVQDIPSSPLDELRPDAAPKSFISDSISRNDGNFIIDFDEMGECPRDCSSDLREAMNIVLQDMSHVERYHRICEKYLNASTCVNEDARCDKDDRGMFEMMTSGLHYMCVEQELAFNATIKCIDDEAGLVQSECDAQCQTKNLFMNWMMRTAFQDRIQQGVSEIVGAATGTNSNPLSFLQGVEGAAGGTPTGWADMLATAAQRPPSPQDAQQGFENFRQFTNDLCRIGDCMLDCIRSKFNTRCEGSAGTLLSEVFVRPIAAGQNKLSILRPVLGSFMPEQCNYLHNNADLKKHRIDATMDEELKRMYAEKLAKEIRDRTQQDEILSNLVPLDKNGVPLPRALPELKAIDSPLDISVKTLDQLILDMYSKNETKAMTASKRNNVTTNPLEQSDEELTMNSTLTNSSEIAGSTTGINAKTVEYEILEKHLSDASGDGSAEEGSTENPDEMSGEVALDEEESSGSSSVFVEETEASGSRSDASGDGSADNIDIEMSGEMSSGSGEENNLESSGGTSFESGVGDNPESSGETSSGSGEEDILEPFGEASGSVSDLNDKYEKSIKNFDEASAEEEPSEFSGSASGESSGDYETSGQENISLAPVSDDTYNM</sequence>
<dbReference type="HOGENOM" id="CLU_404523_0_0_1"/>
<feature type="chain" id="PRO_5003403804" evidence="2">
    <location>
        <begin position="20"/>
        <end position="698"/>
    </location>
</feature>
<gene>
    <name evidence="4" type="primary">Cbn-cpg-4</name>
    <name evidence="4" type="ORF">CAEBREN_04162</name>
</gene>
<dbReference type="eggNOG" id="ENOG502S6Z7">
    <property type="taxonomic scope" value="Eukaryota"/>
</dbReference>
<dbReference type="OMA" id="MCVEQEL"/>
<dbReference type="OrthoDB" id="5854862at2759"/>
<dbReference type="EMBL" id="GL379819">
    <property type="protein sequence ID" value="EGT47235.1"/>
    <property type="molecule type" value="Genomic_DNA"/>
</dbReference>
<proteinExistence type="predicted"/>
<accession>G0MXM8</accession>
<evidence type="ECO:0000256" key="2">
    <source>
        <dbReference type="SAM" id="SignalP"/>
    </source>
</evidence>
<dbReference type="InterPro" id="IPR053123">
    <property type="entry name" value="CPG4-like"/>
</dbReference>
<evidence type="ECO:0000259" key="3">
    <source>
        <dbReference type="Pfam" id="PF15481"/>
    </source>
</evidence>
<keyword evidence="2" id="KW-0732">Signal</keyword>
<feature type="compositionally biased region" description="Acidic residues" evidence="1">
    <location>
        <begin position="528"/>
        <end position="551"/>
    </location>
</feature>
<dbReference type="AlphaFoldDB" id="G0MXM8"/>
<feature type="compositionally biased region" description="Low complexity" evidence="1">
    <location>
        <begin position="665"/>
        <end position="675"/>
    </location>
</feature>
<dbReference type="InParanoid" id="G0MXM8"/>
<dbReference type="InterPro" id="IPR029153">
    <property type="entry name" value="CPG4"/>
</dbReference>
<feature type="compositionally biased region" description="Basic and acidic residues" evidence="1">
    <location>
        <begin position="643"/>
        <end position="655"/>
    </location>
</feature>
<dbReference type="Pfam" id="PF15481">
    <property type="entry name" value="CPG4"/>
    <property type="match status" value="1"/>
</dbReference>
<evidence type="ECO:0000256" key="1">
    <source>
        <dbReference type="SAM" id="MobiDB-lite"/>
    </source>
</evidence>
<dbReference type="STRING" id="135651.G0MXM8"/>
<feature type="signal peptide" evidence="2">
    <location>
        <begin position="1"/>
        <end position="19"/>
    </location>
</feature>
<feature type="compositionally biased region" description="Low complexity" evidence="1">
    <location>
        <begin position="615"/>
        <end position="624"/>
    </location>
</feature>
<evidence type="ECO:0000313" key="5">
    <source>
        <dbReference type="Proteomes" id="UP000008068"/>
    </source>
</evidence>
<feature type="compositionally biased region" description="Low complexity" evidence="1">
    <location>
        <begin position="552"/>
        <end position="603"/>
    </location>
</feature>
<protein>
    <submittedName>
        <fullName evidence="4">CBN-CPG-4 protein</fullName>
    </submittedName>
</protein>
<dbReference type="PANTHER" id="PTHR37442">
    <property type="entry name" value="F18A1.7 PROTEIN-RELATED"/>
    <property type="match status" value="1"/>
</dbReference>
<feature type="region of interest" description="Disordered" evidence="1">
    <location>
        <begin position="521"/>
        <end position="698"/>
    </location>
</feature>
<dbReference type="FunCoup" id="G0MXM8">
    <property type="interactions" value="396"/>
</dbReference>
<keyword evidence="5" id="KW-1185">Reference proteome</keyword>
<reference evidence="5" key="1">
    <citation type="submission" date="2011-07" db="EMBL/GenBank/DDBJ databases">
        <authorList>
            <consortium name="Caenorhabditis brenneri Sequencing and Analysis Consortium"/>
            <person name="Wilson R.K."/>
        </authorList>
    </citation>
    <scope>NUCLEOTIDE SEQUENCE [LARGE SCALE GENOMIC DNA]</scope>
    <source>
        <strain evidence="5">PB2801</strain>
    </source>
</reference>
<name>G0MXM8_CAEBE</name>
<dbReference type="Proteomes" id="UP000008068">
    <property type="component" value="Unassembled WGS sequence"/>
</dbReference>
<organism evidence="5">
    <name type="scientific">Caenorhabditis brenneri</name>
    <name type="common">Nematode worm</name>
    <dbReference type="NCBI Taxonomy" id="135651"/>
    <lineage>
        <taxon>Eukaryota</taxon>
        <taxon>Metazoa</taxon>
        <taxon>Ecdysozoa</taxon>
        <taxon>Nematoda</taxon>
        <taxon>Chromadorea</taxon>
        <taxon>Rhabditida</taxon>
        <taxon>Rhabditina</taxon>
        <taxon>Rhabditomorpha</taxon>
        <taxon>Rhabditoidea</taxon>
        <taxon>Rhabditidae</taxon>
        <taxon>Peloderinae</taxon>
        <taxon>Caenorhabditis</taxon>
    </lineage>
</organism>
<dbReference type="PANTHER" id="PTHR37442:SF2">
    <property type="entry name" value="CHONDROITIN PROTEOGLYCAN 4"/>
    <property type="match status" value="1"/>
</dbReference>
<feature type="compositionally biased region" description="Polar residues" evidence="1">
    <location>
        <begin position="677"/>
        <end position="686"/>
    </location>
</feature>
<feature type="domain" description="Chondroitin proteoglycan 4" evidence="3">
    <location>
        <begin position="136"/>
        <end position="231"/>
    </location>
</feature>